<keyword evidence="3" id="KW-1185">Reference proteome</keyword>
<gene>
    <name evidence="2" type="ORF">M422DRAFT_275008</name>
</gene>
<sequence>MSLKTTKPTSPSANISGLQQSKDPNTTCGSDSDNATPIAKRSVKKSRAESLYKHKHSYAFKLRVERGARV</sequence>
<organism evidence="2 3">
    <name type="scientific">Sphaerobolus stellatus (strain SS14)</name>
    <dbReference type="NCBI Taxonomy" id="990650"/>
    <lineage>
        <taxon>Eukaryota</taxon>
        <taxon>Fungi</taxon>
        <taxon>Dikarya</taxon>
        <taxon>Basidiomycota</taxon>
        <taxon>Agaricomycotina</taxon>
        <taxon>Agaricomycetes</taxon>
        <taxon>Phallomycetidae</taxon>
        <taxon>Geastrales</taxon>
        <taxon>Sphaerobolaceae</taxon>
        <taxon>Sphaerobolus</taxon>
    </lineage>
</organism>
<feature type="compositionally biased region" description="Polar residues" evidence="1">
    <location>
        <begin position="1"/>
        <end position="35"/>
    </location>
</feature>
<name>A0A0C9U573_SPHS4</name>
<evidence type="ECO:0000313" key="3">
    <source>
        <dbReference type="Proteomes" id="UP000054279"/>
    </source>
</evidence>
<dbReference type="HOGENOM" id="CLU_2759457_0_0_1"/>
<dbReference type="AlphaFoldDB" id="A0A0C9U573"/>
<evidence type="ECO:0000313" key="2">
    <source>
        <dbReference type="EMBL" id="KIJ24267.1"/>
    </source>
</evidence>
<proteinExistence type="predicted"/>
<protein>
    <submittedName>
        <fullName evidence="2">Uncharacterized protein</fullName>
    </submittedName>
</protein>
<dbReference type="Proteomes" id="UP000054279">
    <property type="component" value="Unassembled WGS sequence"/>
</dbReference>
<accession>A0A0C9U573</accession>
<feature type="region of interest" description="Disordered" evidence="1">
    <location>
        <begin position="1"/>
        <end position="49"/>
    </location>
</feature>
<dbReference type="EMBL" id="KN837510">
    <property type="protein sequence ID" value="KIJ24267.1"/>
    <property type="molecule type" value="Genomic_DNA"/>
</dbReference>
<evidence type="ECO:0000256" key="1">
    <source>
        <dbReference type="SAM" id="MobiDB-lite"/>
    </source>
</evidence>
<reference evidence="2 3" key="1">
    <citation type="submission" date="2014-06" db="EMBL/GenBank/DDBJ databases">
        <title>Evolutionary Origins and Diversification of the Mycorrhizal Mutualists.</title>
        <authorList>
            <consortium name="DOE Joint Genome Institute"/>
            <consortium name="Mycorrhizal Genomics Consortium"/>
            <person name="Kohler A."/>
            <person name="Kuo A."/>
            <person name="Nagy L.G."/>
            <person name="Floudas D."/>
            <person name="Copeland A."/>
            <person name="Barry K.W."/>
            <person name="Cichocki N."/>
            <person name="Veneault-Fourrey C."/>
            <person name="LaButti K."/>
            <person name="Lindquist E.A."/>
            <person name="Lipzen A."/>
            <person name="Lundell T."/>
            <person name="Morin E."/>
            <person name="Murat C."/>
            <person name="Riley R."/>
            <person name="Ohm R."/>
            <person name="Sun H."/>
            <person name="Tunlid A."/>
            <person name="Henrissat B."/>
            <person name="Grigoriev I.V."/>
            <person name="Hibbett D.S."/>
            <person name="Martin F."/>
        </authorList>
    </citation>
    <scope>NUCLEOTIDE SEQUENCE [LARGE SCALE GENOMIC DNA]</scope>
    <source>
        <strain evidence="2 3">SS14</strain>
    </source>
</reference>